<dbReference type="EMBL" id="PQGE01000007">
    <property type="protein sequence ID" value="POP45219.1"/>
    <property type="molecule type" value="Genomic_DNA"/>
</dbReference>
<evidence type="ECO:0000313" key="6">
    <source>
        <dbReference type="EMBL" id="POP48503.1"/>
    </source>
</evidence>
<dbReference type="GO" id="GO:0016998">
    <property type="term" value="P:cell wall macromolecule catabolic process"/>
    <property type="evidence" value="ECO:0007669"/>
    <property type="project" value="InterPro"/>
</dbReference>
<dbReference type="InterPro" id="IPR051018">
    <property type="entry name" value="Bacteriophage_GH24"/>
</dbReference>
<dbReference type="InterPro" id="IPR023347">
    <property type="entry name" value="Lysozyme_dom_sf"/>
</dbReference>
<dbReference type="GO" id="GO:0042742">
    <property type="term" value="P:defense response to bacterium"/>
    <property type="evidence" value="ECO:0007669"/>
    <property type="project" value="UniProtKB-KW"/>
</dbReference>
<sequence>MALQPLTISPAGIALIKKYQGLNLEQYQDESGLWVIGYGHMIACYENFAGPLTPETAEALLMLDIQRCQCLLQQCLEISLNQPQYDALVSLALSCGNEAFYQSAILRHINARDFGNALAEWEKAIVLNRREIASLTPQRQAECALFLQGGEVATI</sequence>
<dbReference type="InterPro" id="IPR023346">
    <property type="entry name" value="Lysozyme-like_dom_sf"/>
</dbReference>
<dbReference type="AlphaFoldDB" id="A0A2P5GPK5"/>
<evidence type="ECO:0000256" key="2">
    <source>
        <dbReference type="ARBA" id="ARBA00022638"/>
    </source>
</evidence>
<keyword evidence="4" id="KW-0326">Glycosidase</keyword>
<dbReference type="EMBL" id="PQGD01000009">
    <property type="protein sequence ID" value="POP48503.1"/>
    <property type="molecule type" value="Genomic_DNA"/>
</dbReference>
<dbReference type="OrthoDB" id="8141296at2"/>
<dbReference type="PANTHER" id="PTHR38107">
    <property type="match status" value="1"/>
</dbReference>
<evidence type="ECO:0000256" key="1">
    <source>
        <dbReference type="ARBA" id="ARBA00022529"/>
    </source>
</evidence>
<evidence type="ECO:0000313" key="8">
    <source>
        <dbReference type="Proteomes" id="UP000247005"/>
    </source>
</evidence>
<reference evidence="7 8" key="1">
    <citation type="submission" date="2018-01" db="EMBL/GenBank/DDBJ databases">
        <title>Superficieibacter electus gen. nov., sp. nov., an extended-spectrum beta-lactamase possessing member of the Enterobacteriaceae family, isolated from intensive care unit surfaces.</title>
        <authorList>
            <person name="Potter R.F."/>
            <person name="D'Souza A.W."/>
        </authorList>
    </citation>
    <scope>NUCLEOTIDE SEQUENCE [LARGE SCALE GENOMIC DNA]</scope>
    <source>
        <strain evidence="6 8">BP-1</strain>
        <strain evidence="5 7">BP-2</strain>
    </source>
</reference>
<dbReference type="SUPFAM" id="SSF53955">
    <property type="entry name" value="Lysozyme-like"/>
    <property type="match status" value="1"/>
</dbReference>
<keyword evidence="1 4" id="KW-0929">Antimicrobial</keyword>
<dbReference type="PANTHER" id="PTHR38107:SF3">
    <property type="entry name" value="LYSOZYME RRRD-RELATED"/>
    <property type="match status" value="1"/>
</dbReference>
<dbReference type="RefSeq" id="WP_103675839.1">
    <property type="nucleotide sequence ID" value="NZ_PQGD01000009.1"/>
</dbReference>
<dbReference type="GO" id="GO:0003796">
    <property type="term" value="F:lysozyme activity"/>
    <property type="evidence" value="ECO:0007669"/>
    <property type="project" value="UniProtKB-EC"/>
</dbReference>
<evidence type="ECO:0000313" key="5">
    <source>
        <dbReference type="EMBL" id="POP45219.1"/>
    </source>
</evidence>
<dbReference type="Proteomes" id="UP000237073">
    <property type="component" value="Unassembled WGS sequence"/>
</dbReference>
<comment type="caution">
    <text evidence="6">The sequence shown here is derived from an EMBL/GenBank/DDBJ whole genome shotgun (WGS) entry which is preliminary data.</text>
</comment>
<keyword evidence="2 4" id="KW-0081">Bacteriolytic enzyme</keyword>
<keyword evidence="3" id="KW-1035">Host cytoplasm</keyword>
<proteinExistence type="inferred from homology"/>
<dbReference type="InterPro" id="IPR033907">
    <property type="entry name" value="Endolysin_autolysin"/>
</dbReference>
<dbReference type="GO" id="GO:0009253">
    <property type="term" value="P:peptidoglycan catabolic process"/>
    <property type="evidence" value="ECO:0007669"/>
    <property type="project" value="InterPro"/>
</dbReference>
<dbReference type="Gene3D" id="1.10.530.40">
    <property type="match status" value="1"/>
</dbReference>
<comment type="similarity">
    <text evidence="4">Belongs to the glycosyl hydrolase 24 family.</text>
</comment>
<organism evidence="6 8">
    <name type="scientific">Superficieibacter electus</name>
    <dbReference type="NCBI Taxonomy" id="2022662"/>
    <lineage>
        <taxon>Bacteria</taxon>
        <taxon>Pseudomonadati</taxon>
        <taxon>Pseudomonadota</taxon>
        <taxon>Gammaproteobacteria</taxon>
        <taxon>Enterobacterales</taxon>
        <taxon>Enterobacteriaceae</taxon>
        <taxon>Superficieibacter</taxon>
    </lineage>
</organism>
<protein>
    <recommendedName>
        <fullName evidence="4">Lysozyme</fullName>
        <ecNumber evidence="4">3.2.1.17</ecNumber>
    </recommendedName>
</protein>
<dbReference type="EC" id="3.2.1.17" evidence="4"/>
<dbReference type="Pfam" id="PF00959">
    <property type="entry name" value="Phage_lysozyme"/>
    <property type="match status" value="1"/>
</dbReference>
<evidence type="ECO:0000256" key="3">
    <source>
        <dbReference type="ARBA" id="ARBA00023200"/>
    </source>
</evidence>
<gene>
    <name evidence="6" type="ORF">CHU32_12425</name>
    <name evidence="5" type="ORF">CHU33_09495</name>
</gene>
<keyword evidence="7" id="KW-1185">Reference proteome</keyword>
<dbReference type="Proteomes" id="UP000247005">
    <property type="component" value="Unassembled WGS sequence"/>
</dbReference>
<dbReference type="InterPro" id="IPR002196">
    <property type="entry name" value="Glyco_hydro_24"/>
</dbReference>
<evidence type="ECO:0000256" key="4">
    <source>
        <dbReference type="RuleBase" id="RU003788"/>
    </source>
</evidence>
<accession>A0A2P5GPK5</accession>
<evidence type="ECO:0000313" key="7">
    <source>
        <dbReference type="Proteomes" id="UP000237073"/>
    </source>
</evidence>
<dbReference type="GO" id="GO:0031640">
    <property type="term" value="P:killing of cells of another organism"/>
    <property type="evidence" value="ECO:0007669"/>
    <property type="project" value="UniProtKB-KW"/>
</dbReference>
<comment type="catalytic activity">
    <reaction evidence="4">
        <text>Hydrolysis of (1-&gt;4)-beta-linkages between N-acetylmuramic acid and N-acetyl-D-glucosamine residues in a peptidoglycan and between N-acetyl-D-glucosamine residues in chitodextrins.</text>
        <dbReference type="EC" id="3.2.1.17"/>
    </reaction>
</comment>
<name>A0A2P5GPK5_9ENTR</name>
<keyword evidence="4" id="KW-0378">Hydrolase</keyword>
<dbReference type="CDD" id="cd00737">
    <property type="entry name" value="lyz_endolysin_autolysin"/>
    <property type="match status" value="1"/>
</dbReference>